<gene>
    <name evidence="1" type="ORF">E7681_14320</name>
</gene>
<evidence type="ECO:0000313" key="2">
    <source>
        <dbReference type="Proteomes" id="UP000306113"/>
    </source>
</evidence>
<dbReference type="PIRSF" id="PIRSF015736">
    <property type="entry name" value="MI"/>
    <property type="match status" value="1"/>
</dbReference>
<sequence length="245" mass="25636">MSAFPYELSNDPQPVLGLIVLQVDETIEQDFRRIFPPELAKLHVTRIPSGEELTPDTIATMEGTLPAAARLLPQAARFDAVGYGCTSGTTLIGAPRVHALVGAEVDTAAVTDPLSAALAAMRALGLRRIGVVSPYVESVAGPIKRAFEAAGFAVPATLSFGEEVEARVARIDPASISAAAGEVAGRAQVDGVFLSCTNLRTLDIIAPLEAKLGVPVLSSNQVLGWQMARMAGLPVPAWMGRIADV</sequence>
<keyword evidence="2" id="KW-1185">Reference proteome</keyword>
<dbReference type="PANTHER" id="PTHR40267">
    <property type="entry name" value="BLR3294 PROTEIN"/>
    <property type="match status" value="1"/>
</dbReference>
<accession>A0A4S3M6B6</accession>
<dbReference type="AlphaFoldDB" id="A0A4S3M6B6"/>
<dbReference type="EMBL" id="SSMD01000007">
    <property type="protein sequence ID" value="THD72600.1"/>
    <property type="molecule type" value="Genomic_DNA"/>
</dbReference>
<reference evidence="1 2" key="1">
    <citation type="submission" date="2019-04" db="EMBL/GenBank/DDBJ databases">
        <title>Draft genome sequence of Youngimonas vesicularis.</title>
        <authorList>
            <person name="Hameed A."/>
        </authorList>
    </citation>
    <scope>NUCLEOTIDE SEQUENCE [LARGE SCALE GENOMIC DNA]</scope>
    <source>
        <strain evidence="1 2">CC-AMW-E</strain>
    </source>
</reference>
<comment type="caution">
    <text evidence="1">The sequence shown here is derived from an EMBL/GenBank/DDBJ whole genome shotgun (WGS) entry which is preliminary data.</text>
</comment>
<dbReference type="Gene3D" id="3.40.50.12500">
    <property type="match status" value="1"/>
</dbReference>
<dbReference type="OrthoDB" id="9816064at2"/>
<name>A0A4S3M6B6_9RHOB</name>
<dbReference type="PANTHER" id="PTHR40267:SF1">
    <property type="entry name" value="BLR3294 PROTEIN"/>
    <property type="match status" value="1"/>
</dbReference>
<organism evidence="1 2">
    <name type="scientific">Thalassobius vesicularis</name>
    <dbReference type="NCBI Taxonomy" id="1294297"/>
    <lineage>
        <taxon>Bacteria</taxon>
        <taxon>Pseudomonadati</taxon>
        <taxon>Pseudomonadota</taxon>
        <taxon>Alphaproteobacteria</taxon>
        <taxon>Rhodobacterales</taxon>
        <taxon>Roseobacteraceae</taxon>
        <taxon>Thalassovita</taxon>
    </lineage>
</organism>
<dbReference type="InterPro" id="IPR026286">
    <property type="entry name" value="MaiA/AMDase"/>
</dbReference>
<dbReference type="Proteomes" id="UP000306113">
    <property type="component" value="Unassembled WGS sequence"/>
</dbReference>
<protein>
    <submittedName>
        <fullName evidence="1">Asp/Glu racemase</fullName>
    </submittedName>
</protein>
<dbReference type="Pfam" id="PF17645">
    <property type="entry name" value="Amdase"/>
    <property type="match status" value="1"/>
</dbReference>
<evidence type="ECO:0000313" key="1">
    <source>
        <dbReference type="EMBL" id="THD72600.1"/>
    </source>
</evidence>
<dbReference type="RefSeq" id="WP_136339998.1">
    <property type="nucleotide sequence ID" value="NZ_SSMD01000007.1"/>
</dbReference>
<proteinExistence type="predicted"/>
<dbReference type="InterPro" id="IPR053714">
    <property type="entry name" value="Iso_Racemase_Enz_sf"/>
</dbReference>